<organism evidence="1 2">
    <name type="scientific">Corynebacterium alimapuense</name>
    <dbReference type="NCBI Taxonomy" id="1576874"/>
    <lineage>
        <taxon>Bacteria</taxon>
        <taxon>Bacillati</taxon>
        <taxon>Actinomycetota</taxon>
        <taxon>Actinomycetes</taxon>
        <taxon>Mycobacteriales</taxon>
        <taxon>Corynebacteriaceae</taxon>
        <taxon>Corynebacterium</taxon>
    </lineage>
</organism>
<dbReference type="AlphaFoldDB" id="A0A3M8K563"/>
<evidence type="ECO:0000313" key="1">
    <source>
        <dbReference type="EMBL" id="RNE48240.1"/>
    </source>
</evidence>
<dbReference type="Proteomes" id="UP000266975">
    <property type="component" value="Unassembled WGS sequence"/>
</dbReference>
<evidence type="ECO:0000313" key="2">
    <source>
        <dbReference type="Proteomes" id="UP000266975"/>
    </source>
</evidence>
<dbReference type="EMBL" id="PTJO01000006">
    <property type="protein sequence ID" value="RNE48240.1"/>
    <property type="molecule type" value="Genomic_DNA"/>
</dbReference>
<sequence length="136" mass="14067">MSVFSAVGLSLSLLGCSTATEEENEASACESYDALVLALSDASAAVDSSSTIGEISDARESVADAYADFNEALEEVGADRSAALEDAWDDLEGSFNSVDDEQTIPQAVETVTPAIENVQNAQEDMSEALSCGDAEA</sequence>
<keyword evidence="2" id="KW-1185">Reference proteome</keyword>
<gene>
    <name evidence="1" type="ORF">C5L39_10310</name>
</gene>
<comment type="caution">
    <text evidence="1">The sequence shown here is derived from an EMBL/GenBank/DDBJ whole genome shotgun (WGS) entry which is preliminary data.</text>
</comment>
<protein>
    <submittedName>
        <fullName evidence="1">Uncharacterized protein</fullName>
    </submittedName>
</protein>
<reference evidence="1 2" key="1">
    <citation type="submission" date="2018-02" db="EMBL/GenBank/DDBJ databases">
        <title>Corynebacterium alimpuense sp. nov., a marine obligate actinomycete isolated from sediments of Valparaiso bay, Chile.</title>
        <authorList>
            <person name="Claverias F."/>
            <person name="Gonzales-Siles L."/>
            <person name="Salva-Serra F."/>
            <person name="Inganaes E."/>
            <person name="Molin K."/>
            <person name="Cumsille A."/>
            <person name="Undabarrena A."/>
            <person name="Couve E."/>
            <person name="Moore E.R.B."/>
            <person name="Gomila M."/>
            <person name="Camara B."/>
        </authorList>
    </citation>
    <scope>NUCLEOTIDE SEQUENCE [LARGE SCALE GENOMIC DNA]</scope>
    <source>
        <strain evidence="1 2">CCUG 69366</strain>
    </source>
</reference>
<proteinExistence type="predicted"/>
<accession>A0A3M8K563</accession>
<name>A0A3M8K563_9CORY</name>